<feature type="signal peptide" evidence="2">
    <location>
        <begin position="1"/>
        <end position="20"/>
    </location>
</feature>
<feature type="chain" id="PRO_5001491289" evidence="2">
    <location>
        <begin position="21"/>
        <end position="89"/>
    </location>
</feature>
<evidence type="ECO:0000313" key="4">
    <source>
        <dbReference type="Proteomes" id="UP000024635"/>
    </source>
</evidence>
<sequence length="89" mass="9702">MRNILLLALIAAFAFEFSHCFSPVRDDIAKRHVAPIPRPPLPPPPPPRRALPPAPPPPLHRPLPPAPPPPHRHPPLPPAPPRPLHPVVG</sequence>
<keyword evidence="4" id="KW-1185">Reference proteome</keyword>
<keyword evidence="2" id="KW-0732">Signal</keyword>
<organism evidence="3 4">
    <name type="scientific">Ancylostoma ceylanicum</name>
    <dbReference type="NCBI Taxonomy" id="53326"/>
    <lineage>
        <taxon>Eukaryota</taxon>
        <taxon>Metazoa</taxon>
        <taxon>Ecdysozoa</taxon>
        <taxon>Nematoda</taxon>
        <taxon>Chromadorea</taxon>
        <taxon>Rhabditida</taxon>
        <taxon>Rhabditina</taxon>
        <taxon>Rhabditomorpha</taxon>
        <taxon>Strongyloidea</taxon>
        <taxon>Ancylostomatidae</taxon>
        <taxon>Ancylostomatinae</taxon>
        <taxon>Ancylostoma</taxon>
    </lineage>
</organism>
<reference evidence="4" key="1">
    <citation type="journal article" date="2015" name="Nat. Genet.">
        <title>The genome and transcriptome of the zoonotic hookworm Ancylostoma ceylanicum identify infection-specific gene families.</title>
        <authorList>
            <person name="Schwarz E.M."/>
            <person name="Hu Y."/>
            <person name="Antoshechkin I."/>
            <person name="Miller M.M."/>
            <person name="Sternberg P.W."/>
            <person name="Aroian R.V."/>
        </authorList>
    </citation>
    <scope>NUCLEOTIDE SEQUENCE</scope>
    <source>
        <strain evidence="4">HY135</strain>
    </source>
</reference>
<evidence type="ECO:0000313" key="3">
    <source>
        <dbReference type="EMBL" id="EYC04533.1"/>
    </source>
</evidence>
<evidence type="ECO:0000256" key="2">
    <source>
        <dbReference type="SAM" id="SignalP"/>
    </source>
</evidence>
<accession>A0A016TQ50</accession>
<dbReference type="EMBL" id="JARK01001423">
    <property type="protein sequence ID" value="EYC04533.1"/>
    <property type="molecule type" value="Genomic_DNA"/>
</dbReference>
<dbReference type="AlphaFoldDB" id="A0A016TQ50"/>
<feature type="compositionally biased region" description="Pro residues" evidence="1">
    <location>
        <begin position="36"/>
        <end position="89"/>
    </location>
</feature>
<name>A0A016TQ50_9BILA</name>
<gene>
    <name evidence="3" type="primary">Acey_s0087.g2064</name>
    <name evidence="3" type="ORF">Y032_0087g2064</name>
</gene>
<protein>
    <submittedName>
        <fullName evidence="3">Uncharacterized protein</fullName>
    </submittedName>
</protein>
<comment type="caution">
    <text evidence="3">The sequence shown here is derived from an EMBL/GenBank/DDBJ whole genome shotgun (WGS) entry which is preliminary data.</text>
</comment>
<evidence type="ECO:0000256" key="1">
    <source>
        <dbReference type="SAM" id="MobiDB-lite"/>
    </source>
</evidence>
<dbReference type="Proteomes" id="UP000024635">
    <property type="component" value="Unassembled WGS sequence"/>
</dbReference>
<feature type="region of interest" description="Disordered" evidence="1">
    <location>
        <begin position="33"/>
        <end position="89"/>
    </location>
</feature>
<proteinExistence type="predicted"/>